<dbReference type="Proteomes" id="UP001596031">
    <property type="component" value="Unassembled WGS sequence"/>
</dbReference>
<keyword evidence="1" id="KW-1133">Transmembrane helix</keyword>
<gene>
    <name evidence="2" type="ORF">ACFPOU_23450</name>
</gene>
<reference evidence="3" key="1">
    <citation type="journal article" date="2019" name="Int. J. Syst. Evol. Microbiol.">
        <title>The Global Catalogue of Microorganisms (GCM) 10K type strain sequencing project: providing services to taxonomists for standard genome sequencing and annotation.</title>
        <authorList>
            <consortium name="The Broad Institute Genomics Platform"/>
            <consortium name="The Broad Institute Genome Sequencing Center for Infectious Disease"/>
            <person name="Wu L."/>
            <person name="Ma J."/>
        </authorList>
    </citation>
    <scope>NUCLEOTIDE SEQUENCE [LARGE SCALE GENOMIC DNA]</scope>
    <source>
        <strain evidence="3">CCUG 38813</strain>
    </source>
</reference>
<sequence length="70" mass="7671">MFLLKLAIAVSVMGALSWYSAGQFNWAAMQATPWLRALTLVCIVGARAAAYFAVLFALGFRVGDFKRRGK</sequence>
<feature type="transmembrane region" description="Helical" evidence="1">
    <location>
        <begin position="38"/>
        <end position="60"/>
    </location>
</feature>
<dbReference type="RefSeq" id="WP_379727446.1">
    <property type="nucleotide sequence ID" value="NZ_JBHSMS010000087.1"/>
</dbReference>
<protein>
    <submittedName>
        <fullName evidence="2">Uncharacterized protein</fullName>
    </submittedName>
</protein>
<comment type="caution">
    <text evidence="2">The sequence shown here is derived from an EMBL/GenBank/DDBJ whole genome shotgun (WGS) entry which is preliminary data.</text>
</comment>
<keyword evidence="3" id="KW-1185">Reference proteome</keyword>
<evidence type="ECO:0000256" key="1">
    <source>
        <dbReference type="SAM" id="Phobius"/>
    </source>
</evidence>
<keyword evidence="1" id="KW-0472">Membrane</keyword>
<keyword evidence="1" id="KW-0812">Transmembrane</keyword>
<name>A0ABW0PN89_9BURK</name>
<evidence type="ECO:0000313" key="3">
    <source>
        <dbReference type="Proteomes" id="UP001596031"/>
    </source>
</evidence>
<proteinExistence type="predicted"/>
<accession>A0ABW0PN89</accession>
<dbReference type="EMBL" id="JBHSMS010000087">
    <property type="protein sequence ID" value="MFC5514064.1"/>
    <property type="molecule type" value="Genomic_DNA"/>
</dbReference>
<evidence type="ECO:0000313" key="2">
    <source>
        <dbReference type="EMBL" id="MFC5514064.1"/>
    </source>
</evidence>
<organism evidence="2 3">
    <name type="scientific">Massilia jejuensis</name>
    <dbReference type="NCBI Taxonomy" id="648894"/>
    <lineage>
        <taxon>Bacteria</taxon>
        <taxon>Pseudomonadati</taxon>
        <taxon>Pseudomonadota</taxon>
        <taxon>Betaproteobacteria</taxon>
        <taxon>Burkholderiales</taxon>
        <taxon>Oxalobacteraceae</taxon>
        <taxon>Telluria group</taxon>
        <taxon>Massilia</taxon>
    </lineage>
</organism>